<feature type="region of interest" description="Disordered" evidence="5">
    <location>
        <begin position="199"/>
        <end position="251"/>
    </location>
</feature>
<keyword evidence="2 4" id="KW-0863">Zinc-finger</keyword>
<comment type="caution">
    <text evidence="7">The sequence shown here is derived from an EMBL/GenBank/DDBJ whole genome shotgun (WGS) entry which is preliminary data.</text>
</comment>
<keyword evidence="8" id="KW-1185">Reference proteome</keyword>
<dbReference type="Gene3D" id="6.10.140.2220">
    <property type="match status" value="1"/>
</dbReference>
<feature type="compositionally biased region" description="Low complexity" evidence="5">
    <location>
        <begin position="140"/>
        <end position="178"/>
    </location>
</feature>
<evidence type="ECO:0000256" key="3">
    <source>
        <dbReference type="ARBA" id="ARBA00022833"/>
    </source>
</evidence>
<feature type="region of interest" description="Disordered" evidence="5">
    <location>
        <begin position="140"/>
        <end position="185"/>
    </location>
</feature>
<dbReference type="Pfam" id="PF01753">
    <property type="entry name" value="zf-MYND"/>
    <property type="match status" value="1"/>
</dbReference>
<dbReference type="PROSITE" id="PS50865">
    <property type="entry name" value="ZF_MYND_2"/>
    <property type="match status" value="1"/>
</dbReference>
<keyword evidence="1" id="KW-0479">Metal-binding</keyword>
<evidence type="ECO:0000256" key="1">
    <source>
        <dbReference type="ARBA" id="ARBA00022723"/>
    </source>
</evidence>
<dbReference type="AlphaFoldDB" id="A0A836B8X7"/>
<gene>
    <name evidence="7" type="ORF">HYH02_003873</name>
</gene>
<name>A0A836B8X7_9CHLO</name>
<evidence type="ECO:0000256" key="4">
    <source>
        <dbReference type="PROSITE-ProRule" id="PRU00134"/>
    </source>
</evidence>
<proteinExistence type="predicted"/>
<keyword evidence="3" id="KW-0862">Zinc</keyword>
<dbReference type="InterPro" id="IPR002893">
    <property type="entry name" value="Znf_MYND"/>
</dbReference>
<dbReference type="OrthoDB" id="550852at2759"/>
<feature type="domain" description="MYND-type" evidence="6">
    <location>
        <begin position="258"/>
        <end position="309"/>
    </location>
</feature>
<dbReference type="EMBL" id="JAEHOD010000008">
    <property type="protein sequence ID" value="KAG2451266.1"/>
    <property type="molecule type" value="Genomic_DNA"/>
</dbReference>
<protein>
    <recommendedName>
        <fullName evidence="6">MYND-type domain-containing protein</fullName>
    </recommendedName>
</protein>
<reference evidence="7" key="1">
    <citation type="journal article" date="2020" name="bioRxiv">
        <title>Comparative genomics of Chlamydomonas.</title>
        <authorList>
            <person name="Craig R.J."/>
            <person name="Hasan A.R."/>
            <person name="Ness R.W."/>
            <person name="Keightley P.D."/>
        </authorList>
    </citation>
    <scope>NUCLEOTIDE SEQUENCE</scope>
    <source>
        <strain evidence="7">CCAP 11/173</strain>
    </source>
</reference>
<sequence>MAPKPSLTSANAVEFVSAAFDDLDAAESADRGQRLDEAVEKYARAISSINEFLAAPFAGNFSGFIEPSELRSMLPGVQLRLDRLRKMQQVRDAPPVPGAIPLTGPNAAVSLSTEDAHDVAARAAAAAAAKSCHRAPAAAPAAASSSKGPPGVPDAGAGPGGDAAALFGPGSAAGAGAADQQRETAQRLEQELLRVAGAAGAASQPGATSPAAAVTTAPAAKEAGSAASEATRAAATEQQQQQKQQGGPGAGGGASLQCAACGLPGRWGEAGGAVPAGPASLLRCGRCRAAFYCSKECQKQDWGKHKSDCC</sequence>
<evidence type="ECO:0000313" key="7">
    <source>
        <dbReference type="EMBL" id="KAG2451266.1"/>
    </source>
</evidence>
<evidence type="ECO:0000256" key="2">
    <source>
        <dbReference type="ARBA" id="ARBA00022771"/>
    </source>
</evidence>
<evidence type="ECO:0000313" key="8">
    <source>
        <dbReference type="Proteomes" id="UP000613740"/>
    </source>
</evidence>
<dbReference type="SUPFAM" id="SSF144232">
    <property type="entry name" value="HIT/MYND zinc finger-like"/>
    <property type="match status" value="1"/>
</dbReference>
<dbReference type="Proteomes" id="UP000613740">
    <property type="component" value="Unassembled WGS sequence"/>
</dbReference>
<evidence type="ECO:0000256" key="5">
    <source>
        <dbReference type="SAM" id="MobiDB-lite"/>
    </source>
</evidence>
<evidence type="ECO:0000259" key="6">
    <source>
        <dbReference type="PROSITE" id="PS50865"/>
    </source>
</evidence>
<feature type="compositionally biased region" description="Low complexity" evidence="5">
    <location>
        <begin position="199"/>
        <end position="245"/>
    </location>
</feature>
<accession>A0A836B8X7</accession>
<organism evidence="7 8">
    <name type="scientific">Chlamydomonas schloesseri</name>
    <dbReference type="NCBI Taxonomy" id="2026947"/>
    <lineage>
        <taxon>Eukaryota</taxon>
        <taxon>Viridiplantae</taxon>
        <taxon>Chlorophyta</taxon>
        <taxon>core chlorophytes</taxon>
        <taxon>Chlorophyceae</taxon>
        <taxon>CS clade</taxon>
        <taxon>Chlamydomonadales</taxon>
        <taxon>Chlamydomonadaceae</taxon>
        <taxon>Chlamydomonas</taxon>
    </lineage>
</organism>
<dbReference type="GO" id="GO:0008270">
    <property type="term" value="F:zinc ion binding"/>
    <property type="evidence" value="ECO:0007669"/>
    <property type="project" value="UniProtKB-KW"/>
</dbReference>